<protein>
    <submittedName>
        <fullName evidence="2">N-acetylmuramoyl-L-alanine amidase</fullName>
    </submittedName>
</protein>
<dbReference type="InterPro" id="IPR051206">
    <property type="entry name" value="NAMLAA_amidase_2"/>
</dbReference>
<dbReference type="InterPro" id="IPR002502">
    <property type="entry name" value="Amidase_domain"/>
</dbReference>
<dbReference type="EMBL" id="JAHLQN010000001">
    <property type="protein sequence ID" value="MBU5625809.1"/>
    <property type="molecule type" value="Genomic_DNA"/>
</dbReference>
<evidence type="ECO:0000313" key="3">
    <source>
        <dbReference type="Proteomes" id="UP000787672"/>
    </source>
</evidence>
<evidence type="ECO:0000313" key="2">
    <source>
        <dbReference type="EMBL" id="MBU5625809.1"/>
    </source>
</evidence>
<dbReference type="PANTHER" id="PTHR30417">
    <property type="entry name" value="N-ACETYLMURAMOYL-L-ALANINE AMIDASE AMID"/>
    <property type="match status" value="1"/>
</dbReference>
<comment type="caution">
    <text evidence="2">The sequence shown here is derived from an EMBL/GenBank/DDBJ whole genome shotgun (WGS) entry which is preliminary data.</text>
</comment>
<sequence length="214" mass="23758">MATRHKKRSRGVPPAPLLLALAFVAVGAWVVLRPAGPADVQAPEWVEQQYLTENPWSRPGDKLKNVRGVVIHYVGNPGTSAQANRNYFESLSTGEENTFASAHFVVGLEGEVIQCIPLTEIAYASNGRNDDTVAVEVCHPDESGQFSGVTYGRVVELTAWLCDAFHLKPNEDVIRHYDVTGKICPKYYVDHEDAWTQFLSDVEARLNEGFEKED</sequence>
<organism evidence="2 3">
    <name type="scientific">Dysosmobacter acutus</name>
    <dbReference type="NCBI Taxonomy" id="2841504"/>
    <lineage>
        <taxon>Bacteria</taxon>
        <taxon>Bacillati</taxon>
        <taxon>Bacillota</taxon>
        <taxon>Clostridia</taxon>
        <taxon>Eubacteriales</taxon>
        <taxon>Oscillospiraceae</taxon>
        <taxon>Dysosmobacter</taxon>
    </lineage>
</organism>
<name>A0ABS6F932_9FIRM</name>
<dbReference type="Proteomes" id="UP000787672">
    <property type="component" value="Unassembled WGS sequence"/>
</dbReference>
<dbReference type="RefSeq" id="WP_216558278.1">
    <property type="nucleotide sequence ID" value="NZ_JAHLQN010000001.1"/>
</dbReference>
<dbReference type="Pfam" id="PF01510">
    <property type="entry name" value="Amidase_2"/>
    <property type="match status" value="1"/>
</dbReference>
<evidence type="ECO:0000259" key="1">
    <source>
        <dbReference type="SMART" id="SM00644"/>
    </source>
</evidence>
<dbReference type="SMART" id="SM00644">
    <property type="entry name" value="Ami_2"/>
    <property type="match status" value="1"/>
</dbReference>
<keyword evidence="3" id="KW-1185">Reference proteome</keyword>
<dbReference type="CDD" id="cd06583">
    <property type="entry name" value="PGRP"/>
    <property type="match status" value="1"/>
</dbReference>
<gene>
    <name evidence="2" type="ORF">KQI82_02520</name>
</gene>
<reference evidence="2 3" key="1">
    <citation type="submission" date="2021-06" db="EMBL/GenBank/DDBJ databases">
        <authorList>
            <person name="Sun Q."/>
            <person name="Li D."/>
        </authorList>
    </citation>
    <scope>NUCLEOTIDE SEQUENCE [LARGE SCALE GENOMIC DNA]</scope>
    <source>
        <strain evidence="2 3">MSJ-2</strain>
    </source>
</reference>
<accession>A0ABS6F932</accession>
<dbReference type="PANTHER" id="PTHR30417:SF1">
    <property type="entry name" value="N-ACETYLMURAMOYL-L-ALANINE AMIDASE AMID"/>
    <property type="match status" value="1"/>
</dbReference>
<feature type="domain" description="N-acetylmuramoyl-L-alanine amidase" evidence="1">
    <location>
        <begin position="56"/>
        <end position="198"/>
    </location>
</feature>
<proteinExistence type="predicted"/>